<comment type="caution">
    <text evidence="2">The sequence shown here is derived from an EMBL/GenBank/DDBJ whole genome shotgun (WGS) entry which is preliminary data.</text>
</comment>
<feature type="transmembrane region" description="Helical" evidence="1">
    <location>
        <begin position="41"/>
        <end position="61"/>
    </location>
</feature>
<keyword evidence="1" id="KW-1133">Transmembrane helix</keyword>
<dbReference type="AlphaFoldDB" id="A0A5D0R4N6"/>
<dbReference type="OrthoDB" id="1452529at2"/>
<proteinExistence type="predicted"/>
<evidence type="ECO:0000313" key="2">
    <source>
        <dbReference type="EMBL" id="TYB75846.1"/>
    </source>
</evidence>
<feature type="transmembrane region" description="Helical" evidence="1">
    <location>
        <begin position="12"/>
        <end position="29"/>
    </location>
</feature>
<reference evidence="2 3" key="1">
    <citation type="submission" date="2019-08" db="EMBL/GenBank/DDBJ databases">
        <title>Genomes of Antarctic Bizionia species.</title>
        <authorList>
            <person name="Bowman J.P."/>
        </authorList>
    </citation>
    <scope>NUCLEOTIDE SEQUENCE [LARGE SCALE GENOMIC DNA]</scope>
    <source>
        <strain evidence="2 3">ADA-4</strain>
    </source>
</reference>
<dbReference type="EMBL" id="VSKK01000004">
    <property type="protein sequence ID" value="TYB75846.1"/>
    <property type="molecule type" value="Genomic_DNA"/>
</dbReference>
<evidence type="ECO:0000313" key="3">
    <source>
        <dbReference type="Proteomes" id="UP000323720"/>
    </source>
</evidence>
<accession>A0A5D0R4N6</accession>
<gene>
    <name evidence="2" type="ORF">ES674_13565</name>
</gene>
<evidence type="ECO:0000256" key="1">
    <source>
        <dbReference type="SAM" id="Phobius"/>
    </source>
</evidence>
<protein>
    <recommendedName>
        <fullName evidence="4">PH domain-containing protein</fullName>
    </recommendedName>
</protein>
<keyword evidence="1" id="KW-0812">Transmembrane</keyword>
<sequence length="141" mass="16232">MKIRFKKKTLYVKLMLGIIWTGLGVFLILEDDASKWFDYGYLVLGIAYLGIYSFDLTYQYLTIENGTIRKNGLHGFGKKIKLNDINWIKKYAGEYTLISATKQLKINTEILDEKSLQDLNSVLEKLNLPSDKTPFQPSNLV</sequence>
<evidence type="ECO:0008006" key="4">
    <source>
        <dbReference type="Google" id="ProtNLM"/>
    </source>
</evidence>
<keyword evidence="1" id="KW-0472">Membrane</keyword>
<dbReference type="RefSeq" id="WP_148404879.1">
    <property type="nucleotide sequence ID" value="NZ_VSKK01000004.1"/>
</dbReference>
<dbReference type="Proteomes" id="UP000323720">
    <property type="component" value="Unassembled WGS sequence"/>
</dbReference>
<keyword evidence="3" id="KW-1185">Reference proteome</keyword>
<name>A0A5D0R4N6_9FLAO</name>
<organism evidence="2 3">
    <name type="scientific">Bizionia myxarmorum</name>
    <dbReference type="NCBI Taxonomy" id="291186"/>
    <lineage>
        <taxon>Bacteria</taxon>
        <taxon>Pseudomonadati</taxon>
        <taxon>Bacteroidota</taxon>
        <taxon>Flavobacteriia</taxon>
        <taxon>Flavobacteriales</taxon>
        <taxon>Flavobacteriaceae</taxon>
        <taxon>Bizionia</taxon>
    </lineage>
</organism>